<evidence type="ECO:0008006" key="4">
    <source>
        <dbReference type="Google" id="ProtNLM"/>
    </source>
</evidence>
<accession>A0A8S1W2L3</accession>
<keyword evidence="1" id="KW-0812">Transmembrane</keyword>
<dbReference type="Proteomes" id="UP000683925">
    <property type="component" value="Unassembled WGS sequence"/>
</dbReference>
<feature type="transmembrane region" description="Helical" evidence="1">
    <location>
        <begin position="134"/>
        <end position="158"/>
    </location>
</feature>
<keyword evidence="1" id="KW-0472">Membrane</keyword>
<proteinExistence type="predicted"/>
<keyword evidence="1" id="KW-1133">Transmembrane helix</keyword>
<evidence type="ECO:0000313" key="2">
    <source>
        <dbReference type="EMBL" id="CAD8183660.1"/>
    </source>
</evidence>
<evidence type="ECO:0000256" key="1">
    <source>
        <dbReference type="SAM" id="Phobius"/>
    </source>
</evidence>
<evidence type="ECO:0000313" key="3">
    <source>
        <dbReference type="Proteomes" id="UP000683925"/>
    </source>
</evidence>
<dbReference type="AlphaFoldDB" id="A0A8S1W2L3"/>
<dbReference type="EMBL" id="CAJJDP010000080">
    <property type="protein sequence ID" value="CAD8183660.1"/>
    <property type="molecule type" value="Genomic_DNA"/>
</dbReference>
<organism evidence="2 3">
    <name type="scientific">Paramecium octaurelia</name>
    <dbReference type="NCBI Taxonomy" id="43137"/>
    <lineage>
        <taxon>Eukaryota</taxon>
        <taxon>Sar</taxon>
        <taxon>Alveolata</taxon>
        <taxon>Ciliophora</taxon>
        <taxon>Intramacronucleata</taxon>
        <taxon>Oligohymenophorea</taxon>
        <taxon>Peniculida</taxon>
        <taxon>Parameciidae</taxon>
        <taxon>Paramecium</taxon>
    </lineage>
</organism>
<keyword evidence="3" id="KW-1185">Reference proteome</keyword>
<feature type="transmembrane region" description="Helical" evidence="1">
    <location>
        <begin position="178"/>
        <end position="201"/>
    </location>
</feature>
<reference evidence="2" key="1">
    <citation type="submission" date="2021-01" db="EMBL/GenBank/DDBJ databases">
        <authorList>
            <consortium name="Genoscope - CEA"/>
            <person name="William W."/>
        </authorList>
    </citation>
    <scope>NUCLEOTIDE SEQUENCE</scope>
</reference>
<gene>
    <name evidence="2" type="ORF">POCTA_138.1.T0810193</name>
</gene>
<name>A0A8S1W2L3_PAROT</name>
<sequence length="225" mass="26513">MGGLCNWDKNKCIKMEFCQILNYDPDYYADDKRCVYLVGKCTNFTGCDQYVGDKRACEAISNYFMSQDGKKYEDKVIPSCSDYGSQMMENLGLSIINASNFNLISGFDWLPKEKCKYHLTNCDFQMKLVSQRNMIMQITMFAVMSMIIILSIFMVLILNLQNYVSWRRVIVLRQCQKIQLNIIVTFILDFHTFGILIQILVKVQWFTRQFWSYHKGYYNDFLISL</sequence>
<protein>
    <recommendedName>
        <fullName evidence="4">Transmembrane protein</fullName>
    </recommendedName>
</protein>
<comment type="caution">
    <text evidence="2">The sequence shown here is derived from an EMBL/GenBank/DDBJ whole genome shotgun (WGS) entry which is preliminary data.</text>
</comment>